<gene>
    <name evidence="2" type="ORF">KP803_20870</name>
</gene>
<accession>A0A9X2BJZ7</accession>
<evidence type="ECO:0000259" key="1">
    <source>
        <dbReference type="Pfam" id="PF14021"/>
    </source>
</evidence>
<dbReference type="AlphaFoldDB" id="A0A9X2BJZ7"/>
<comment type="caution">
    <text evidence="2">The sequence shown here is derived from an EMBL/GenBank/DDBJ whole genome shotgun (WGS) entry which is preliminary data.</text>
</comment>
<dbReference type="GO" id="GO:0050135">
    <property type="term" value="F:NADP+ nucleosidase activity"/>
    <property type="evidence" value="ECO:0007669"/>
    <property type="project" value="InterPro"/>
</dbReference>
<name>A0A9X2BJZ7_9VIBR</name>
<evidence type="ECO:0000313" key="3">
    <source>
        <dbReference type="Proteomes" id="UP001139559"/>
    </source>
</evidence>
<dbReference type="Proteomes" id="UP001139559">
    <property type="component" value="Unassembled WGS sequence"/>
</dbReference>
<dbReference type="RefSeq" id="WP_248010778.1">
    <property type="nucleotide sequence ID" value="NZ_JAJHVV010000018.1"/>
</dbReference>
<proteinExistence type="predicted"/>
<organism evidence="2 3">
    <name type="scientific">Vibrio amylolyticus</name>
    <dbReference type="NCBI Taxonomy" id="2847292"/>
    <lineage>
        <taxon>Bacteria</taxon>
        <taxon>Pseudomonadati</taxon>
        <taxon>Pseudomonadota</taxon>
        <taxon>Gammaproteobacteria</taxon>
        <taxon>Vibrionales</taxon>
        <taxon>Vibrionaceae</taxon>
        <taxon>Vibrio</taxon>
    </lineage>
</organism>
<evidence type="ECO:0000313" key="2">
    <source>
        <dbReference type="EMBL" id="MCK6265715.1"/>
    </source>
</evidence>
<reference evidence="2" key="1">
    <citation type="submission" date="2021-11" db="EMBL/GenBank/DDBJ databases">
        <title>Vibrio ZSDE26 sp. nov. and Vibrio ZSDZ34 sp. nov., isolated from coastal seawater in Qingdao.</title>
        <authorList>
            <person name="Zhang P."/>
        </authorList>
    </citation>
    <scope>NUCLEOTIDE SEQUENCE</scope>
    <source>
        <strain evidence="2">ZSDE26</strain>
    </source>
</reference>
<keyword evidence="3" id="KW-1185">Reference proteome</keyword>
<dbReference type="InterPro" id="IPR025331">
    <property type="entry name" value="TNT"/>
</dbReference>
<sequence length="182" mass="21241">MTEHRDNLDTRLDDYIYTPSEKDKNNHTQVIDDVYAKAKSQDWKQDDPKKPEGNLAHTFYPMDELYLHGIPGTFEKLVGLKKGDELSRFVTKRQEPDWNYEINLDEGKYVAPNDGTPYDQRALPGDENQQVEIRFRVIKDFEDPIIKSKITAWFNTTGDTGIQLNTRKISEMEDNGWIEVIE</sequence>
<protein>
    <submittedName>
        <fullName evidence="2">TNT domain-containing protein</fullName>
    </submittedName>
</protein>
<dbReference type="Pfam" id="PF14021">
    <property type="entry name" value="TNT"/>
    <property type="match status" value="1"/>
</dbReference>
<dbReference type="EMBL" id="JAJHVV010000018">
    <property type="protein sequence ID" value="MCK6265715.1"/>
    <property type="molecule type" value="Genomic_DNA"/>
</dbReference>
<feature type="domain" description="TNT" evidence="1">
    <location>
        <begin position="80"/>
        <end position="179"/>
    </location>
</feature>